<dbReference type="InParanoid" id="Q7NPM0"/>
<dbReference type="PATRIC" id="fig|251221.4.peg.36"/>
<dbReference type="OrthoDB" id="9780217at2"/>
<dbReference type="Proteomes" id="UP000000557">
    <property type="component" value="Chromosome"/>
</dbReference>
<dbReference type="EnsemblBacteria" id="BAC87976">
    <property type="protein sequence ID" value="BAC87976"/>
    <property type="gene ID" value="BAC87976"/>
</dbReference>
<evidence type="ECO:0000256" key="3">
    <source>
        <dbReference type="ARBA" id="ARBA00022813"/>
    </source>
</evidence>
<evidence type="ECO:0000256" key="2">
    <source>
        <dbReference type="ARBA" id="ARBA00022801"/>
    </source>
</evidence>
<feature type="site" description="Cleavage; by autolysis" evidence="6">
    <location>
        <begin position="159"/>
        <end position="160"/>
    </location>
</feature>
<dbReference type="RefSeq" id="WP_011140039.1">
    <property type="nucleotide sequence ID" value="NC_005125.1"/>
</dbReference>
<keyword evidence="1" id="KW-0645">Protease</keyword>
<evidence type="ECO:0000256" key="1">
    <source>
        <dbReference type="ARBA" id="ARBA00022670"/>
    </source>
</evidence>
<dbReference type="GO" id="GO:0016811">
    <property type="term" value="F:hydrolase activity, acting on carbon-nitrogen (but not peptide) bonds, in linear amides"/>
    <property type="evidence" value="ECO:0007669"/>
    <property type="project" value="UniProtKB-ARBA"/>
</dbReference>
<dbReference type="SMR" id="Q7NPM0"/>
<keyword evidence="3" id="KW-0068">Autocatalytic cleavage</keyword>
<evidence type="ECO:0000256" key="4">
    <source>
        <dbReference type="PIRSR" id="PIRSR600246-1"/>
    </source>
</evidence>
<dbReference type="PANTHER" id="PTHR10188">
    <property type="entry name" value="L-ASPARAGINASE"/>
    <property type="match status" value="1"/>
</dbReference>
<dbReference type="Gene3D" id="3.60.20.30">
    <property type="entry name" value="(Glycosyl)asparaginase"/>
    <property type="match status" value="1"/>
</dbReference>
<gene>
    <name evidence="7" type="ordered locus">glr0035</name>
</gene>
<feature type="active site" description="Nucleophile" evidence="4">
    <location>
        <position position="160"/>
    </location>
</feature>
<dbReference type="SUPFAM" id="SSF56235">
    <property type="entry name" value="N-terminal nucleophile aminohydrolases (Ntn hydrolases)"/>
    <property type="match status" value="1"/>
</dbReference>
<dbReference type="AlphaFoldDB" id="Q7NPM0"/>
<accession>Q7NPM0</accession>
<dbReference type="CDD" id="cd14949">
    <property type="entry name" value="Asparaginase_2_like_3"/>
    <property type="match status" value="1"/>
</dbReference>
<dbReference type="Pfam" id="PF01112">
    <property type="entry name" value="Asparaginase_2"/>
    <property type="match status" value="1"/>
</dbReference>
<dbReference type="GO" id="GO:0008233">
    <property type="term" value="F:peptidase activity"/>
    <property type="evidence" value="ECO:0007669"/>
    <property type="project" value="UniProtKB-KW"/>
</dbReference>
<reference evidence="7 8" key="1">
    <citation type="journal article" date="2003" name="DNA Res.">
        <title>Complete genome structure of Gloeobacter violaceus PCC 7421, a cyanobacterium that lacks thylakoids.</title>
        <authorList>
            <person name="Nakamura Y."/>
            <person name="Kaneko T."/>
            <person name="Sato S."/>
            <person name="Mimuro M."/>
            <person name="Miyashita H."/>
            <person name="Tsuchiya T."/>
            <person name="Sasamoto S."/>
            <person name="Watanabe A."/>
            <person name="Kawashima K."/>
            <person name="Kishida Y."/>
            <person name="Kiyokawa C."/>
            <person name="Kohara M."/>
            <person name="Matsumoto M."/>
            <person name="Matsuno A."/>
            <person name="Nakazaki N."/>
            <person name="Shimpo S."/>
            <person name="Takeuchi C."/>
            <person name="Yamada M."/>
            <person name="Tabata S."/>
        </authorList>
    </citation>
    <scope>NUCLEOTIDE SEQUENCE [LARGE SCALE GENOMIC DNA]</scope>
    <source>
        <strain evidence="8">ATCC 29082 / PCC 7421</strain>
    </source>
</reference>
<evidence type="ECO:0000256" key="6">
    <source>
        <dbReference type="PIRSR" id="PIRSR600246-3"/>
    </source>
</evidence>
<dbReference type="GO" id="GO:0006508">
    <property type="term" value="P:proteolysis"/>
    <property type="evidence" value="ECO:0007669"/>
    <property type="project" value="UniProtKB-KW"/>
</dbReference>
<keyword evidence="8" id="KW-1185">Reference proteome</keyword>
<dbReference type="KEGG" id="gvi:glr0035"/>
<reference evidence="7 8" key="2">
    <citation type="journal article" date="2003" name="DNA Res.">
        <title>Complete genome structure of Gloeobacter violaceus PCC 7421, a cyanobacterium that lacks thylakoids (supplement).</title>
        <authorList>
            <person name="Nakamura Y."/>
            <person name="Kaneko T."/>
            <person name="Sato S."/>
            <person name="Mimuro M."/>
            <person name="Miyashita H."/>
            <person name="Tsuchiya T."/>
            <person name="Sasamoto S."/>
            <person name="Watanabe A."/>
            <person name="Kawashima K."/>
            <person name="Kishida Y."/>
            <person name="Kiyokawa C."/>
            <person name="Kohara M."/>
            <person name="Matsumoto M."/>
            <person name="Matsuno A."/>
            <person name="Nakazaki N."/>
            <person name="Shimpo S."/>
            <person name="Takeuchi C."/>
            <person name="Yamada M."/>
            <person name="Tabata S."/>
        </authorList>
    </citation>
    <scope>NUCLEOTIDE SEQUENCE [LARGE SCALE GENOMIC DNA]</scope>
    <source>
        <strain evidence="8">ATCC 29082 / PCC 7421</strain>
    </source>
</reference>
<organism evidence="7 8">
    <name type="scientific">Gloeobacter violaceus (strain ATCC 29082 / PCC 7421)</name>
    <dbReference type="NCBI Taxonomy" id="251221"/>
    <lineage>
        <taxon>Bacteria</taxon>
        <taxon>Bacillati</taxon>
        <taxon>Cyanobacteriota</taxon>
        <taxon>Cyanophyceae</taxon>
        <taxon>Gloeobacterales</taxon>
        <taxon>Gloeobacteraceae</taxon>
        <taxon>Gloeobacter</taxon>
    </lineage>
</organism>
<feature type="binding site" evidence="5">
    <location>
        <begin position="209"/>
        <end position="212"/>
    </location>
    <ligand>
        <name>substrate</name>
    </ligand>
</feature>
<feature type="binding site" evidence="5">
    <location>
        <begin position="188"/>
        <end position="191"/>
    </location>
    <ligand>
        <name>substrate</name>
    </ligand>
</feature>
<dbReference type="PANTHER" id="PTHR10188:SF6">
    <property type="entry name" value="N(4)-(BETA-N-ACETYLGLUCOSAMINYL)-L-ASPARAGINASE"/>
    <property type="match status" value="1"/>
</dbReference>
<dbReference type="InterPro" id="IPR000246">
    <property type="entry name" value="Peptidase_T2"/>
</dbReference>
<proteinExistence type="predicted"/>
<name>Q7NPM0_GLOVI</name>
<protein>
    <submittedName>
        <fullName evidence="7">L-asparaginase</fullName>
    </submittedName>
</protein>
<dbReference type="InterPro" id="IPR029055">
    <property type="entry name" value="Ntn_hydrolases_N"/>
</dbReference>
<dbReference type="eggNOG" id="COG1446">
    <property type="taxonomic scope" value="Bacteria"/>
</dbReference>
<dbReference type="FunFam" id="3.60.20.30:FF:000001">
    <property type="entry name" value="Isoaspartyl peptidase/L-asparaginase"/>
    <property type="match status" value="1"/>
</dbReference>
<keyword evidence="2" id="KW-0378">Hydrolase</keyword>
<dbReference type="HOGENOM" id="CLU_021603_1_2_3"/>
<sequence>MPRPGLIIHGGLGATEAEQSSRQVRREALQEILKDAHEVLKNGGARQAVVRACELLEDCPLFNAGTGATIQRDGQIRLSCALMDGREHRFSGLVNARYLKNPIRLAEQLQNRVDRLLDPQGAELLARALGEAVHEPALPEVIRRWADERFEGQYAGTHGTVGAAAVDGEGGLAAATSTGGRFMAGVGRVSDSCTPAGNYATDRCAVSCTGHGEDILDEALAARIAIRVDDGMSLQRAFERSFAEAESRGRDFAAIAVDSDGHTCWSVTMGILVAAYFDGKGEFRATF</sequence>
<dbReference type="PhylomeDB" id="Q7NPM0"/>
<evidence type="ECO:0000256" key="5">
    <source>
        <dbReference type="PIRSR" id="PIRSR600246-2"/>
    </source>
</evidence>
<dbReference type="STRING" id="251221.gene:10757504"/>
<dbReference type="MEROPS" id="T02.002"/>
<dbReference type="EMBL" id="BA000045">
    <property type="protein sequence ID" value="BAC87976.1"/>
    <property type="molecule type" value="Genomic_DNA"/>
</dbReference>
<evidence type="ECO:0000313" key="8">
    <source>
        <dbReference type="Proteomes" id="UP000000557"/>
    </source>
</evidence>
<evidence type="ECO:0000313" key="7">
    <source>
        <dbReference type="EMBL" id="BAC87976.1"/>
    </source>
</evidence>